<dbReference type="OrthoDB" id="9795565at2"/>
<dbReference type="AlphaFoldDB" id="A0A1B9DML0"/>
<dbReference type="InterPro" id="IPR027417">
    <property type="entry name" value="P-loop_NTPase"/>
</dbReference>
<dbReference type="Pfam" id="PF13166">
    <property type="entry name" value="AAA_13"/>
    <property type="match status" value="1"/>
</dbReference>
<dbReference type="Gene3D" id="3.40.50.300">
    <property type="entry name" value="P-loop containing nucleotide triphosphate hydrolases"/>
    <property type="match status" value="1"/>
</dbReference>
<reference evidence="2 3" key="1">
    <citation type="submission" date="2016-03" db="EMBL/GenBank/DDBJ databases">
        <authorList>
            <person name="Ploux O."/>
        </authorList>
    </citation>
    <scope>NUCLEOTIDE SEQUENCE [LARGE SCALE GENOMIC DNA]</scope>
    <source>
        <strain evidence="2 3">LPB0076</strain>
    </source>
</reference>
<comment type="caution">
    <text evidence="2">The sequence shown here is derived from an EMBL/GenBank/DDBJ whole genome shotgun (WGS) entry which is preliminary data.</text>
</comment>
<dbReference type="SUPFAM" id="SSF52540">
    <property type="entry name" value="P-loop containing nucleoside triphosphate hydrolases"/>
    <property type="match status" value="1"/>
</dbReference>
<dbReference type="EMBL" id="LVEP01000059">
    <property type="protein sequence ID" value="OCB70947.1"/>
    <property type="molecule type" value="Genomic_DNA"/>
</dbReference>
<protein>
    <submittedName>
        <fullName evidence="2">Anticodon nuclease</fullName>
    </submittedName>
</protein>
<organism evidence="2 3">
    <name type="scientific">Flavobacterium crassostreae</name>
    <dbReference type="NCBI Taxonomy" id="1763534"/>
    <lineage>
        <taxon>Bacteria</taxon>
        <taxon>Pseudomonadati</taxon>
        <taxon>Bacteroidota</taxon>
        <taxon>Flavobacteriia</taxon>
        <taxon>Flavobacteriales</taxon>
        <taxon>Flavobacteriaceae</taxon>
        <taxon>Flavobacterium</taxon>
    </lineage>
</organism>
<gene>
    <name evidence="2" type="ORF">LPBF_11830</name>
</gene>
<dbReference type="InterPro" id="IPR026866">
    <property type="entry name" value="CR006_AAA"/>
</dbReference>
<evidence type="ECO:0000313" key="2">
    <source>
        <dbReference type="EMBL" id="OCB70947.1"/>
    </source>
</evidence>
<evidence type="ECO:0000313" key="3">
    <source>
        <dbReference type="Proteomes" id="UP000093510"/>
    </source>
</evidence>
<dbReference type="RefSeq" id="WP_066336777.1">
    <property type="nucleotide sequence ID" value="NZ_CP017688.1"/>
</dbReference>
<dbReference type="Proteomes" id="UP000093510">
    <property type="component" value="Unassembled WGS sequence"/>
</dbReference>
<proteinExistence type="predicted"/>
<dbReference type="STRING" id="1763534.GCA_001831475_02499"/>
<evidence type="ECO:0000259" key="1">
    <source>
        <dbReference type="Pfam" id="PF13166"/>
    </source>
</evidence>
<name>A0A1B9DML0_9FLAO</name>
<feature type="domain" description="Protein CR006 P-loop" evidence="1">
    <location>
        <begin position="159"/>
        <end position="324"/>
    </location>
</feature>
<keyword evidence="3" id="KW-1185">Reference proteome</keyword>
<sequence>MAESLKNIAQSLKDANKKVQLIYAFNGTGKTRLSREFKELIAPKNHEAEENEEESGVKILYYNAFTEDLFFWDNDLDYDVDRKLKIQSNNYTTWVLVKQGQEPNISKHFQRYTNDKLTPRFNEQYVVKDKEDRDITIPAYSEVRFSFERGNEEPSEFVKISKGEESCFIWSVFYSLLEQTISVLNVVEKGERETDQFNDLEYIFIDDPVSSLDDNHLIELAVNIAEMIKSSQSNLKFIITTHNPLFYNVLFNETGNKACYMLNKFEDSTYDLVLKNGDSNKSFSYHLFLKQTIEEAIETNNIQKYHFTLLRNLYEKTANFLGYPKWSELLPNDKHTYYNRVIQFTSHSTLSNEAVPEPTEPEKQIVKFLLDHLVNSKYWKEEIAAAAPEVAEIATT</sequence>
<accession>A0A1B9DML0</accession>